<protein>
    <recommendedName>
        <fullName evidence="1">Glycosyltransferase 61 catalytic domain-containing protein</fullName>
    </recommendedName>
</protein>
<dbReference type="Pfam" id="PF04577">
    <property type="entry name" value="Glyco_transf_61"/>
    <property type="match status" value="1"/>
</dbReference>
<dbReference type="GO" id="GO:0016757">
    <property type="term" value="F:glycosyltransferase activity"/>
    <property type="evidence" value="ECO:0007669"/>
    <property type="project" value="InterPro"/>
</dbReference>
<reference evidence="3" key="1">
    <citation type="submission" date="2016-10" db="EMBL/GenBank/DDBJ databases">
        <authorList>
            <person name="Varghese N."/>
            <person name="Submissions S."/>
        </authorList>
    </citation>
    <scope>NUCLEOTIDE SEQUENCE [LARGE SCALE GENOMIC DNA]</scope>
    <source>
        <strain evidence="3">DSM 23422</strain>
    </source>
</reference>
<accession>A0A1I6V117</accession>
<evidence type="ECO:0000259" key="1">
    <source>
        <dbReference type="Pfam" id="PF04577"/>
    </source>
</evidence>
<dbReference type="InterPro" id="IPR049625">
    <property type="entry name" value="Glyco_transf_61_cat"/>
</dbReference>
<dbReference type="AlphaFoldDB" id="A0A1I6V117"/>
<feature type="domain" description="Glycosyltransferase 61 catalytic" evidence="1">
    <location>
        <begin position="97"/>
        <end position="264"/>
    </location>
</feature>
<evidence type="ECO:0000313" key="2">
    <source>
        <dbReference type="EMBL" id="SFT07409.1"/>
    </source>
</evidence>
<dbReference type="Proteomes" id="UP000199239">
    <property type="component" value="Unassembled WGS sequence"/>
</dbReference>
<dbReference type="RefSeq" id="WP_175498589.1">
    <property type="nucleotide sequence ID" value="NZ_FPAJ01000005.1"/>
</dbReference>
<proteinExistence type="predicted"/>
<dbReference type="EMBL" id="FPAJ01000005">
    <property type="protein sequence ID" value="SFT07409.1"/>
    <property type="molecule type" value="Genomic_DNA"/>
</dbReference>
<gene>
    <name evidence="2" type="ORF">SAMN04488040_3010</name>
</gene>
<dbReference type="STRING" id="394264.SAMN04488040_3010"/>
<sequence length="398" mass="44744">MNISPSAPPASFAIDPRVPLVDGIITVNDAVLAHRPRTQGWRIKASVYDAHQCEVPQAICWHSQGQPATVEAGHPRPGRITSLPGTWLFGGVYNPQFGHFFSETLARVWALDHIDEKIEGVLFFPVYNTYQDTAKASFDELFSILDAPFSWKIVDQFYQVDRLIIPPQGSGIKSDMMSSPEYRAYLRGHIRDDLSPTGHEKIYISRSKFTEKRRSILGEGALEDLLRAEGYLIFHPQDHSFADQIRHYRSARHIIGPDGSPFHLVNYVCGADTSIAIIKRRKSNEYQYMLDQTRWFEAGTGIGLDHCISYWAPAGVRRAALMMSAEVDFAAMGQTLLKYGMIDNAEPWHRLDKAALEAHLKRFGASMGCDMHQVRGDGQSLADVPLLANGESPQVFWR</sequence>
<organism evidence="2 3">
    <name type="scientific">Sulfitobacter marinus</name>
    <dbReference type="NCBI Taxonomy" id="394264"/>
    <lineage>
        <taxon>Bacteria</taxon>
        <taxon>Pseudomonadati</taxon>
        <taxon>Pseudomonadota</taxon>
        <taxon>Alphaproteobacteria</taxon>
        <taxon>Rhodobacterales</taxon>
        <taxon>Roseobacteraceae</taxon>
        <taxon>Sulfitobacter</taxon>
    </lineage>
</organism>
<keyword evidence="3" id="KW-1185">Reference proteome</keyword>
<evidence type="ECO:0000313" key="3">
    <source>
        <dbReference type="Proteomes" id="UP000199239"/>
    </source>
</evidence>
<name>A0A1I6V117_9RHOB</name>